<comment type="caution">
    <text evidence="3">The sequence shown here is derived from an EMBL/GenBank/DDBJ whole genome shotgun (WGS) entry which is preliminary data.</text>
</comment>
<feature type="transmembrane region" description="Helical" evidence="2">
    <location>
        <begin position="246"/>
        <end position="267"/>
    </location>
</feature>
<evidence type="ECO:0000256" key="1">
    <source>
        <dbReference type="SAM" id="MobiDB-lite"/>
    </source>
</evidence>
<feature type="transmembrane region" description="Helical" evidence="2">
    <location>
        <begin position="57"/>
        <end position="81"/>
    </location>
</feature>
<name>A0AAD7BI16_MYCRO</name>
<evidence type="ECO:0000313" key="3">
    <source>
        <dbReference type="EMBL" id="KAJ7621847.1"/>
    </source>
</evidence>
<reference evidence="3" key="1">
    <citation type="submission" date="2023-03" db="EMBL/GenBank/DDBJ databases">
        <title>Massive genome expansion in bonnet fungi (Mycena s.s.) driven by repeated elements and novel gene families across ecological guilds.</title>
        <authorList>
            <consortium name="Lawrence Berkeley National Laboratory"/>
            <person name="Harder C.B."/>
            <person name="Miyauchi S."/>
            <person name="Viragh M."/>
            <person name="Kuo A."/>
            <person name="Thoen E."/>
            <person name="Andreopoulos B."/>
            <person name="Lu D."/>
            <person name="Skrede I."/>
            <person name="Drula E."/>
            <person name="Henrissat B."/>
            <person name="Morin E."/>
            <person name="Kohler A."/>
            <person name="Barry K."/>
            <person name="LaButti K."/>
            <person name="Morin E."/>
            <person name="Salamov A."/>
            <person name="Lipzen A."/>
            <person name="Mereny Z."/>
            <person name="Hegedus B."/>
            <person name="Baldrian P."/>
            <person name="Stursova M."/>
            <person name="Weitz H."/>
            <person name="Taylor A."/>
            <person name="Grigoriev I.V."/>
            <person name="Nagy L.G."/>
            <person name="Martin F."/>
            <person name="Kauserud H."/>
        </authorList>
    </citation>
    <scope>NUCLEOTIDE SEQUENCE</scope>
    <source>
        <strain evidence="3">CBHHK067</strain>
    </source>
</reference>
<feature type="transmembrane region" description="Helical" evidence="2">
    <location>
        <begin position="20"/>
        <end position="37"/>
    </location>
</feature>
<feature type="transmembrane region" description="Helical" evidence="2">
    <location>
        <begin position="119"/>
        <end position="140"/>
    </location>
</feature>
<dbReference type="AlphaFoldDB" id="A0AAD7BI16"/>
<protein>
    <recommendedName>
        <fullName evidence="5">Transmembrane protein</fullName>
    </recommendedName>
</protein>
<keyword evidence="4" id="KW-1185">Reference proteome</keyword>
<evidence type="ECO:0000256" key="2">
    <source>
        <dbReference type="SAM" id="Phobius"/>
    </source>
</evidence>
<dbReference type="Proteomes" id="UP001221757">
    <property type="component" value="Unassembled WGS sequence"/>
</dbReference>
<evidence type="ECO:0008006" key="5">
    <source>
        <dbReference type="Google" id="ProtNLM"/>
    </source>
</evidence>
<feature type="compositionally biased region" description="Polar residues" evidence="1">
    <location>
        <begin position="326"/>
        <end position="350"/>
    </location>
</feature>
<feature type="transmembrane region" description="Helical" evidence="2">
    <location>
        <begin position="160"/>
        <end position="185"/>
    </location>
</feature>
<keyword evidence="2" id="KW-0812">Transmembrane</keyword>
<feature type="transmembrane region" description="Helical" evidence="2">
    <location>
        <begin position="87"/>
        <end position="107"/>
    </location>
</feature>
<accession>A0AAD7BI16</accession>
<dbReference type="EMBL" id="JARKIE010000658">
    <property type="protein sequence ID" value="KAJ7621847.1"/>
    <property type="molecule type" value="Genomic_DNA"/>
</dbReference>
<feature type="transmembrane region" description="Helical" evidence="2">
    <location>
        <begin position="222"/>
        <end position="240"/>
    </location>
</feature>
<keyword evidence="2" id="KW-1133">Transmembrane helix</keyword>
<proteinExistence type="predicted"/>
<keyword evidence="2" id="KW-0472">Membrane</keyword>
<evidence type="ECO:0000313" key="4">
    <source>
        <dbReference type="Proteomes" id="UP001221757"/>
    </source>
</evidence>
<gene>
    <name evidence="3" type="ORF">B0H17DRAFT_1290157</name>
</gene>
<feature type="region of interest" description="Disordered" evidence="1">
    <location>
        <begin position="313"/>
        <end position="356"/>
    </location>
</feature>
<organism evidence="3 4">
    <name type="scientific">Mycena rosella</name>
    <name type="common">Pink bonnet</name>
    <name type="synonym">Agaricus rosellus</name>
    <dbReference type="NCBI Taxonomy" id="1033263"/>
    <lineage>
        <taxon>Eukaryota</taxon>
        <taxon>Fungi</taxon>
        <taxon>Dikarya</taxon>
        <taxon>Basidiomycota</taxon>
        <taxon>Agaricomycotina</taxon>
        <taxon>Agaricomycetes</taxon>
        <taxon>Agaricomycetidae</taxon>
        <taxon>Agaricales</taxon>
        <taxon>Marasmiineae</taxon>
        <taxon>Mycenaceae</taxon>
        <taxon>Mycena</taxon>
    </lineage>
</organism>
<sequence>MSQSSGVEALPPDFQRRVEVSAYVLAGCTAVFIWDILNNLRSDYALLFKQNFNMVCLPYVVSRIGTLMYILGHTIILSYPLQACNTVYLAFHVLYPICVSASAFLFFFRVRAIYGGNRLVTAIFGFLWLAVLGSSMTIPFGVSTVKLGDPSECIIAHVEVYVGASGIILTVHDTLVFFAISYRLVSTFGQMRQQAWGTQLKMLFSGAHLPAFSKALFADGQMYYMITVATNVVATLRVYILTVSPVYHALMVVPSVALTSIMACRVYRNTKLGIMRGSRELSLPTLNDVGPSGNLTILPSVVQFSAEHNRMMGSTLSEGDGDGSDFTGNKSGALGTSSKADNSSFSSGVHQDTGAV</sequence>